<dbReference type="SMART" id="SM00382">
    <property type="entry name" value="AAA"/>
    <property type="match status" value="1"/>
</dbReference>
<evidence type="ECO:0000256" key="8">
    <source>
        <dbReference type="ARBA" id="ARBA00023136"/>
    </source>
</evidence>
<evidence type="ECO:0000256" key="6">
    <source>
        <dbReference type="ARBA" id="ARBA00022840"/>
    </source>
</evidence>
<keyword evidence="8 9" id="KW-0472">Membrane</keyword>
<feature type="domain" description="ABC transmembrane type-1" evidence="11">
    <location>
        <begin position="19"/>
        <end position="307"/>
    </location>
</feature>
<gene>
    <name evidence="12" type="ORF">GOQ27_11210</name>
</gene>
<dbReference type="GO" id="GO:0005524">
    <property type="term" value="F:ATP binding"/>
    <property type="evidence" value="ECO:0007669"/>
    <property type="project" value="UniProtKB-KW"/>
</dbReference>
<evidence type="ECO:0000256" key="9">
    <source>
        <dbReference type="SAM" id="Phobius"/>
    </source>
</evidence>
<evidence type="ECO:0000256" key="2">
    <source>
        <dbReference type="ARBA" id="ARBA00022448"/>
    </source>
</evidence>
<evidence type="ECO:0000313" key="13">
    <source>
        <dbReference type="Proteomes" id="UP000724672"/>
    </source>
</evidence>
<dbReference type="PROSITE" id="PS00211">
    <property type="entry name" value="ABC_TRANSPORTER_1"/>
    <property type="match status" value="1"/>
</dbReference>
<dbReference type="Pfam" id="PF00664">
    <property type="entry name" value="ABC_membrane"/>
    <property type="match status" value="1"/>
</dbReference>
<keyword evidence="3" id="KW-1003">Cell membrane</keyword>
<keyword evidence="13" id="KW-1185">Reference proteome</keyword>
<evidence type="ECO:0000256" key="7">
    <source>
        <dbReference type="ARBA" id="ARBA00022989"/>
    </source>
</evidence>
<evidence type="ECO:0000256" key="1">
    <source>
        <dbReference type="ARBA" id="ARBA00004651"/>
    </source>
</evidence>
<dbReference type="PANTHER" id="PTHR43394">
    <property type="entry name" value="ATP-DEPENDENT PERMEASE MDL1, MITOCHONDRIAL"/>
    <property type="match status" value="1"/>
</dbReference>
<dbReference type="PROSITE" id="PS50893">
    <property type="entry name" value="ABC_TRANSPORTER_2"/>
    <property type="match status" value="1"/>
</dbReference>
<feature type="transmembrane region" description="Helical" evidence="9">
    <location>
        <begin position="59"/>
        <end position="79"/>
    </location>
</feature>
<dbReference type="InterPro" id="IPR039421">
    <property type="entry name" value="Type_1_exporter"/>
</dbReference>
<accession>A0A942Z975</accession>
<dbReference type="GO" id="GO:0015421">
    <property type="term" value="F:ABC-type oligopeptide transporter activity"/>
    <property type="evidence" value="ECO:0007669"/>
    <property type="project" value="TreeGrafter"/>
</dbReference>
<feature type="transmembrane region" description="Helical" evidence="9">
    <location>
        <begin position="239"/>
        <end position="260"/>
    </location>
</feature>
<dbReference type="EMBL" id="WSFT01000040">
    <property type="protein sequence ID" value="MBS4539033.1"/>
    <property type="molecule type" value="Genomic_DNA"/>
</dbReference>
<dbReference type="Gene3D" id="1.20.1560.10">
    <property type="entry name" value="ABC transporter type 1, transmembrane domain"/>
    <property type="match status" value="1"/>
</dbReference>
<reference evidence="12" key="1">
    <citation type="submission" date="2019-12" db="EMBL/GenBank/DDBJ databases">
        <title>Clostridiaceae gen. nov. sp. nov., isolated from sediment in Xinjiang, China.</title>
        <authorList>
            <person name="Zhang R."/>
        </authorList>
    </citation>
    <scope>NUCLEOTIDE SEQUENCE</scope>
    <source>
        <strain evidence="12">D2Q-11</strain>
    </source>
</reference>
<keyword evidence="4 9" id="KW-0812">Transmembrane</keyword>
<dbReference type="SUPFAM" id="SSF90123">
    <property type="entry name" value="ABC transporter transmembrane region"/>
    <property type="match status" value="1"/>
</dbReference>
<dbReference type="PROSITE" id="PS50929">
    <property type="entry name" value="ABC_TM1F"/>
    <property type="match status" value="1"/>
</dbReference>
<keyword evidence="7 9" id="KW-1133">Transmembrane helix</keyword>
<dbReference type="InterPro" id="IPR017871">
    <property type="entry name" value="ABC_transporter-like_CS"/>
</dbReference>
<feature type="transmembrane region" description="Helical" evidence="9">
    <location>
        <begin position="158"/>
        <end position="177"/>
    </location>
</feature>
<dbReference type="Proteomes" id="UP000724672">
    <property type="component" value="Unassembled WGS sequence"/>
</dbReference>
<evidence type="ECO:0000256" key="5">
    <source>
        <dbReference type="ARBA" id="ARBA00022741"/>
    </source>
</evidence>
<organism evidence="12 13">
    <name type="scientific">Anaeromonas frigoriresistens</name>
    <dbReference type="NCBI Taxonomy" id="2683708"/>
    <lineage>
        <taxon>Bacteria</taxon>
        <taxon>Bacillati</taxon>
        <taxon>Bacillota</taxon>
        <taxon>Tissierellia</taxon>
        <taxon>Tissierellales</taxon>
        <taxon>Thermohalobacteraceae</taxon>
        <taxon>Anaeromonas</taxon>
    </lineage>
</organism>
<dbReference type="SUPFAM" id="SSF52540">
    <property type="entry name" value="P-loop containing nucleoside triphosphate hydrolases"/>
    <property type="match status" value="1"/>
</dbReference>
<dbReference type="InterPro" id="IPR036640">
    <property type="entry name" value="ABC1_TM_sf"/>
</dbReference>
<feature type="transmembrane region" description="Helical" evidence="9">
    <location>
        <begin position="280"/>
        <end position="305"/>
    </location>
</feature>
<feature type="domain" description="ABC transporter" evidence="10">
    <location>
        <begin position="341"/>
        <end position="576"/>
    </location>
</feature>
<dbReference type="AlphaFoldDB" id="A0A942Z975"/>
<dbReference type="GO" id="GO:0016887">
    <property type="term" value="F:ATP hydrolysis activity"/>
    <property type="evidence" value="ECO:0007669"/>
    <property type="project" value="InterPro"/>
</dbReference>
<keyword evidence="2" id="KW-0813">Transport</keyword>
<evidence type="ECO:0000256" key="4">
    <source>
        <dbReference type="ARBA" id="ARBA00022692"/>
    </source>
</evidence>
<evidence type="ECO:0000256" key="3">
    <source>
        <dbReference type="ARBA" id="ARBA00022475"/>
    </source>
</evidence>
<dbReference type="GO" id="GO:0005886">
    <property type="term" value="C:plasma membrane"/>
    <property type="evidence" value="ECO:0007669"/>
    <property type="project" value="UniProtKB-SubCell"/>
</dbReference>
<dbReference type="InterPro" id="IPR027417">
    <property type="entry name" value="P-loop_NTPase"/>
</dbReference>
<keyword evidence="5" id="KW-0547">Nucleotide-binding</keyword>
<dbReference type="FunFam" id="3.40.50.300:FF:000221">
    <property type="entry name" value="Multidrug ABC transporter ATP-binding protein"/>
    <property type="match status" value="1"/>
</dbReference>
<sequence length="587" mass="65262">MKNLIKLFKYLKSYTIYALLAVIFMFVEVLAGLYIPYLMARIIDDALPSGDLILLRNTALIMILMAFGTILAGLVNNYCAQYISQYATANLRLDLFKKIQGLSFINVDKFKTGRLITSSTNDILQIQNFFMFLFRAIIRGPIMLVGGLILAIKTSVELSAIYIIIIPLLIIGISIIMTKALPLFTKVQEKVDALNNTVLENVNSPRVIKSFVSMSYENKRFAEKNEDYRKTSTQANKTIAYAMPIITIIINLGIAGILYLSAGLIENGILVTDGLADAGIIIAFFNYTMQILMGLLMLAMMLIFVSRAEASAKRINEIIEEEVDLTNSSNPIKDFKLTGDIEFRNVDFSYTQDGNNVLNDISFKVKRGETIGIIGSTGSGKSSLVQLIPRLYDVRSGEILLDGYNIKRLDIKSLRGQISMATQKPILFSGTIKSNILQGNQDATKEELESSANNAASIDFIDNLDDRFDAEVQKKGNNFSGGQKQRLSLARAFIKNPAILILDDTTSALDANSEEIVKKNIKELGKRTTTLIISQKVSTIMDADKILVMDNYGSLDGFDHHYKLLEKSKVYKEIYNSQFGVGGVENE</sequence>
<dbReference type="InterPro" id="IPR011527">
    <property type="entry name" value="ABC1_TM_dom"/>
</dbReference>
<dbReference type="PANTHER" id="PTHR43394:SF1">
    <property type="entry name" value="ATP-BINDING CASSETTE SUB-FAMILY B MEMBER 10, MITOCHONDRIAL"/>
    <property type="match status" value="1"/>
</dbReference>
<name>A0A942Z975_9FIRM</name>
<evidence type="ECO:0000259" key="11">
    <source>
        <dbReference type="PROSITE" id="PS50929"/>
    </source>
</evidence>
<feature type="transmembrane region" description="Helical" evidence="9">
    <location>
        <begin position="132"/>
        <end position="152"/>
    </location>
</feature>
<protein>
    <submittedName>
        <fullName evidence="12">ABC transporter ATP-binding protein</fullName>
    </submittedName>
</protein>
<keyword evidence="6 12" id="KW-0067">ATP-binding</keyword>
<dbReference type="Gene3D" id="3.40.50.300">
    <property type="entry name" value="P-loop containing nucleotide triphosphate hydrolases"/>
    <property type="match status" value="1"/>
</dbReference>
<proteinExistence type="predicted"/>
<dbReference type="Pfam" id="PF00005">
    <property type="entry name" value="ABC_tran"/>
    <property type="match status" value="1"/>
</dbReference>
<comment type="subcellular location">
    <subcellularLocation>
        <location evidence="1">Cell membrane</location>
        <topology evidence="1">Multi-pass membrane protein</topology>
    </subcellularLocation>
</comment>
<evidence type="ECO:0000259" key="10">
    <source>
        <dbReference type="PROSITE" id="PS50893"/>
    </source>
</evidence>
<feature type="transmembrane region" description="Helical" evidence="9">
    <location>
        <begin position="16"/>
        <end position="39"/>
    </location>
</feature>
<dbReference type="CDD" id="cd18548">
    <property type="entry name" value="ABC_6TM_Tm287_like"/>
    <property type="match status" value="1"/>
</dbReference>
<dbReference type="RefSeq" id="WP_203366957.1">
    <property type="nucleotide sequence ID" value="NZ_WSFT01000040.1"/>
</dbReference>
<dbReference type="InterPro" id="IPR003439">
    <property type="entry name" value="ABC_transporter-like_ATP-bd"/>
</dbReference>
<comment type="caution">
    <text evidence="12">The sequence shown here is derived from an EMBL/GenBank/DDBJ whole genome shotgun (WGS) entry which is preliminary data.</text>
</comment>
<evidence type="ECO:0000313" key="12">
    <source>
        <dbReference type="EMBL" id="MBS4539033.1"/>
    </source>
</evidence>
<dbReference type="InterPro" id="IPR003593">
    <property type="entry name" value="AAA+_ATPase"/>
</dbReference>